<dbReference type="EMBL" id="JAUJLE010000888">
    <property type="protein sequence ID" value="KAK0950193.1"/>
    <property type="molecule type" value="Genomic_DNA"/>
</dbReference>
<dbReference type="Proteomes" id="UP001175353">
    <property type="component" value="Unassembled WGS sequence"/>
</dbReference>
<keyword evidence="3" id="KW-1185">Reference proteome</keyword>
<organism evidence="2 3">
    <name type="scientific">Friedmanniomyces endolithicus</name>
    <dbReference type="NCBI Taxonomy" id="329885"/>
    <lineage>
        <taxon>Eukaryota</taxon>
        <taxon>Fungi</taxon>
        <taxon>Dikarya</taxon>
        <taxon>Ascomycota</taxon>
        <taxon>Pezizomycotina</taxon>
        <taxon>Dothideomycetes</taxon>
        <taxon>Dothideomycetidae</taxon>
        <taxon>Mycosphaerellales</taxon>
        <taxon>Teratosphaeriaceae</taxon>
        <taxon>Friedmanniomyces</taxon>
    </lineage>
</organism>
<sequence>MIVLDAISTETAENAPKSLVEQAEGGRTAEPEQTLTQKRNDKSYAILKDTPEVVRACDGFAKKITGMTPGQYARAVRDTTKAGKEADLSDVTGESDAMLLQDVDDLDHWVGLCQAQLDAAILPHIDFTMDDLIDWNNFDETMMNVKESNALNSGLGA</sequence>
<dbReference type="AlphaFoldDB" id="A0AAN6H078"/>
<gene>
    <name evidence="2" type="ORF">LTR91_025853</name>
</gene>
<reference evidence="2" key="1">
    <citation type="submission" date="2023-06" db="EMBL/GenBank/DDBJ databases">
        <title>Black Yeasts Isolated from many extreme environments.</title>
        <authorList>
            <person name="Coleine C."/>
            <person name="Stajich J.E."/>
            <person name="Selbmann L."/>
        </authorList>
    </citation>
    <scope>NUCLEOTIDE SEQUENCE</scope>
    <source>
        <strain evidence="2">CCFEE 5200</strain>
    </source>
</reference>
<comment type="caution">
    <text evidence="2">The sequence shown here is derived from an EMBL/GenBank/DDBJ whole genome shotgun (WGS) entry which is preliminary data.</text>
</comment>
<protein>
    <submittedName>
        <fullName evidence="2">Uncharacterized protein</fullName>
    </submittedName>
</protein>
<proteinExistence type="predicted"/>
<name>A0AAN6H078_9PEZI</name>
<evidence type="ECO:0000313" key="2">
    <source>
        <dbReference type="EMBL" id="KAK0950193.1"/>
    </source>
</evidence>
<evidence type="ECO:0000256" key="1">
    <source>
        <dbReference type="SAM" id="MobiDB-lite"/>
    </source>
</evidence>
<evidence type="ECO:0000313" key="3">
    <source>
        <dbReference type="Proteomes" id="UP001175353"/>
    </source>
</evidence>
<feature type="region of interest" description="Disordered" evidence="1">
    <location>
        <begin position="13"/>
        <end position="32"/>
    </location>
</feature>
<accession>A0AAN6H078</accession>